<name>A0A8B9A7I7_PHODC</name>
<evidence type="ECO:0000313" key="2">
    <source>
        <dbReference type="Proteomes" id="UP000228380"/>
    </source>
</evidence>
<protein>
    <submittedName>
        <fullName evidence="3">Uncharacterized protein LOC120110847</fullName>
    </submittedName>
</protein>
<organism evidence="2 3">
    <name type="scientific">Phoenix dactylifera</name>
    <name type="common">Date palm</name>
    <dbReference type="NCBI Taxonomy" id="42345"/>
    <lineage>
        <taxon>Eukaryota</taxon>
        <taxon>Viridiplantae</taxon>
        <taxon>Streptophyta</taxon>
        <taxon>Embryophyta</taxon>
        <taxon>Tracheophyta</taxon>
        <taxon>Spermatophyta</taxon>
        <taxon>Magnoliopsida</taxon>
        <taxon>Liliopsida</taxon>
        <taxon>Arecaceae</taxon>
        <taxon>Coryphoideae</taxon>
        <taxon>Phoeniceae</taxon>
        <taxon>Phoenix</taxon>
    </lineage>
</organism>
<evidence type="ECO:0000256" key="1">
    <source>
        <dbReference type="SAM" id="MobiDB-lite"/>
    </source>
</evidence>
<dbReference type="AlphaFoldDB" id="A0A8B9A7I7"/>
<dbReference type="PANTHER" id="PTHR37200">
    <property type="entry name" value="RNA-BINDING (RRM/RBD/RNP MOTIFS) FAMILY PROTEIN"/>
    <property type="match status" value="1"/>
</dbReference>
<dbReference type="Proteomes" id="UP000228380">
    <property type="component" value="Chromosome 1"/>
</dbReference>
<dbReference type="GeneID" id="120110847"/>
<feature type="region of interest" description="Disordered" evidence="1">
    <location>
        <begin position="148"/>
        <end position="175"/>
    </location>
</feature>
<reference evidence="3" key="2">
    <citation type="submission" date="2025-08" db="UniProtKB">
        <authorList>
            <consortium name="RefSeq"/>
        </authorList>
    </citation>
    <scope>IDENTIFICATION</scope>
    <source>
        <tissue evidence="3">Young leaves</tissue>
    </source>
</reference>
<feature type="region of interest" description="Disordered" evidence="1">
    <location>
        <begin position="14"/>
        <end position="122"/>
    </location>
</feature>
<accession>A0A8B9A7I7</accession>
<dbReference type="RefSeq" id="XP_038982626.1">
    <property type="nucleotide sequence ID" value="XM_039126698.1"/>
</dbReference>
<feature type="compositionally biased region" description="Polar residues" evidence="1">
    <location>
        <begin position="16"/>
        <end position="31"/>
    </location>
</feature>
<dbReference type="KEGG" id="pda:120110847"/>
<proteinExistence type="predicted"/>
<gene>
    <name evidence="3" type="primary">LOC120110847</name>
</gene>
<dbReference type="OrthoDB" id="1912879at2759"/>
<feature type="compositionally biased region" description="Acidic residues" evidence="1">
    <location>
        <begin position="84"/>
        <end position="98"/>
    </location>
</feature>
<evidence type="ECO:0000313" key="3">
    <source>
        <dbReference type="RefSeq" id="XP_038982626.1"/>
    </source>
</evidence>
<dbReference type="PANTHER" id="PTHR37200:SF1">
    <property type="entry name" value="RNA-BINDING (RRM_RBD_RNP MOTIFS) FAMILY PROTEIN"/>
    <property type="match status" value="1"/>
</dbReference>
<keyword evidence="2" id="KW-1185">Reference proteome</keyword>
<sequence length="190" mass="20769">MRIMARVGAALLVPLPTSNHPPSVRPPTSKTFPPHTAFFSSTNAERPTWAATLSSARRGRGNGLSGAASGRRRGGKREPGGVSDDGEDGSDEDDDGDEPLMPLEEMARWLENKPAGFGEGKTYDTTLEEQLLEETERSRKAQLANINKLKNEAKSAASARPKKQEPRRKGRMEPRLCSDSKLIGCLFMHQ</sequence>
<reference evidence="2" key="1">
    <citation type="journal article" date="2019" name="Nat. Commun.">
        <title>Genome-wide association mapping of date palm fruit traits.</title>
        <authorList>
            <person name="Hazzouri K.M."/>
            <person name="Gros-Balthazard M."/>
            <person name="Flowers J.M."/>
            <person name="Copetti D."/>
            <person name="Lemansour A."/>
            <person name="Lebrun M."/>
            <person name="Masmoudi K."/>
            <person name="Ferrand S."/>
            <person name="Dhar M.I."/>
            <person name="Fresquez Z.A."/>
            <person name="Rosas U."/>
            <person name="Zhang J."/>
            <person name="Talag J."/>
            <person name="Lee S."/>
            <person name="Kudrna D."/>
            <person name="Powell R.F."/>
            <person name="Leitch I.J."/>
            <person name="Krueger R.R."/>
            <person name="Wing R.A."/>
            <person name="Amiri K.M.A."/>
            <person name="Purugganan M.D."/>
        </authorList>
    </citation>
    <scope>NUCLEOTIDE SEQUENCE [LARGE SCALE GENOMIC DNA]</scope>
    <source>
        <strain evidence="2">cv. Khalas</strain>
    </source>
</reference>